<evidence type="ECO:0000313" key="1">
    <source>
        <dbReference type="EMBL" id="HJC65701.1"/>
    </source>
</evidence>
<dbReference type="InterPro" id="IPR002591">
    <property type="entry name" value="Phosphodiest/P_Trfase"/>
</dbReference>
<dbReference type="SUPFAM" id="SSF53649">
    <property type="entry name" value="Alkaline phosphatase-like"/>
    <property type="match status" value="1"/>
</dbReference>
<accession>A0A9D2PS69</accession>
<comment type="caution">
    <text evidence="1">The sequence shown here is derived from an EMBL/GenBank/DDBJ whole genome shotgun (WGS) entry which is preliminary data.</text>
</comment>
<sequence length="434" mass="49565">MNKQEKNRLIVLSLDAVGTIDLPYMNTLPHFRAFFKRAAGCARVLSVYPSLTYPAHTSIVTGLYPARHGIVNNHKVQPEKRKPDWLWQRRYIRGTTLYDEARKQGMRVAALLWPVTGRAKIRYNLPEVWANQPWENQISVSMRNGTPLYQIDLYRRYGYMIQGASQPRLDNFVQASLLYTMKRFRPDVTLAHFTDVDSNRHIFGVSVPGIQDALQRHDRRLGELMSLLDSQGLEQKTNVVILGDHCQKDVSMAIYPNYWFRKMGWLTVKKGVISNWRVLARECDGACYIYLKNRRDRQLAAQVRNFLEQWKENPSSGLEQIFEQPEIQRMGANRDCTFMLEARDGFFYQNEAEEPFRQAGYGSGLHAGTHGYLPTKAGYQTIFFGAGPDFIPGARIGSMRLVDEGPLLAKLLGVSLGNTDGRAPGGLLREENLS</sequence>
<evidence type="ECO:0000313" key="2">
    <source>
        <dbReference type="Proteomes" id="UP000823863"/>
    </source>
</evidence>
<proteinExistence type="predicted"/>
<name>A0A9D2PS69_9FIRM</name>
<gene>
    <name evidence="1" type="ORF">H9931_03125</name>
</gene>
<protein>
    <submittedName>
        <fullName evidence="1">Ectonucleotide pyrophosphatase/phosphodiesterase</fullName>
    </submittedName>
</protein>
<reference evidence="1" key="2">
    <citation type="submission" date="2021-04" db="EMBL/GenBank/DDBJ databases">
        <authorList>
            <person name="Gilroy R."/>
        </authorList>
    </citation>
    <scope>NUCLEOTIDE SEQUENCE</scope>
    <source>
        <strain evidence="1">CHK198-12963</strain>
    </source>
</reference>
<dbReference type="Gene3D" id="3.40.720.10">
    <property type="entry name" value="Alkaline Phosphatase, subunit A"/>
    <property type="match status" value="1"/>
</dbReference>
<dbReference type="CDD" id="cd16018">
    <property type="entry name" value="Enpp"/>
    <property type="match status" value="1"/>
</dbReference>
<dbReference type="Proteomes" id="UP000823863">
    <property type="component" value="Unassembled WGS sequence"/>
</dbReference>
<dbReference type="InterPro" id="IPR017850">
    <property type="entry name" value="Alkaline_phosphatase_core_sf"/>
</dbReference>
<organism evidence="1 2">
    <name type="scientific">Candidatus Enterocloster excrementigallinarum</name>
    <dbReference type="NCBI Taxonomy" id="2838558"/>
    <lineage>
        <taxon>Bacteria</taxon>
        <taxon>Bacillati</taxon>
        <taxon>Bacillota</taxon>
        <taxon>Clostridia</taxon>
        <taxon>Lachnospirales</taxon>
        <taxon>Lachnospiraceae</taxon>
        <taxon>Enterocloster</taxon>
    </lineage>
</organism>
<dbReference type="PANTHER" id="PTHR10151:SF120">
    <property type="entry name" value="BIS(5'-ADENOSYL)-TRIPHOSPHATASE"/>
    <property type="match status" value="1"/>
</dbReference>
<dbReference type="Pfam" id="PF01663">
    <property type="entry name" value="Phosphodiest"/>
    <property type="match status" value="1"/>
</dbReference>
<dbReference type="GO" id="GO:0016787">
    <property type="term" value="F:hydrolase activity"/>
    <property type="evidence" value="ECO:0007669"/>
    <property type="project" value="UniProtKB-ARBA"/>
</dbReference>
<dbReference type="AlphaFoldDB" id="A0A9D2PS69"/>
<dbReference type="PANTHER" id="PTHR10151">
    <property type="entry name" value="ECTONUCLEOTIDE PYROPHOSPHATASE/PHOSPHODIESTERASE"/>
    <property type="match status" value="1"/>
</dbReference>
<reference evidence="1" key="1">
    <citation type="journal article" date="2021" name="PeerJ">
        <title>Extensive microbial diversity within the chicken gut microbiome revealed by metagenomics and culture.</title>
        <authorList>
            <person name="Gilroy R."/>
            <person name="Ravi A."/>
            <person name="Getino M."/>
            <person name="Pursley I."/>
            <person name="Horton D.L."/>
            <person name="Alikhan N.F."/>
            <person name="Baker D."/>
            <person name="Gharbi K."/>
            <person name="Hall N."/>
            <person name="Watson M."/>
            <person name="Adriaenssens E.M."/>
            <person name="Foster-Nyarko E."/>
            <person name="Jarju S."/>
            <person name="Secka A."/>
            <person name="Antonio M."/>
            <person name="Oren A."/>
            <person name="Chaudhuri R.R."/>
            <person name="La Ragione R."/>
            <person name="Hildebrand F."/>
            <person name="Pallen M.J."/>
        </authorList>
    </citation>
    <scope>NUCLEOTIDE SEQUENCE</scope>
    <source>
        <strain evidence="1">CHK198-12963</strain>
    </source>
</reference>
<dbReference type="EMBL" id="DWWB01000013">
    <property type="protein sequence ID" value="HJC65701.1"/>
    <property type="molecule type" value="Genomic_DNA"/>
</dbReference>